<dbReference type="InParanoid" id="A0A067QHS0"/>
<evidence type="ECO:0000313" key="2">
    <source>
        <dbReference type="EMBL" id="KDQ63057.1"/>
    </source>
</evidence>
<dbReference type="HOGENOM" id="CLU_003032_0_0_1"/>
<feature type="region of interest" description="Disordered" evidence="1">
    <location>
        <begin position="188"/>
        <end position="209"/>
    </location>
</feature>
<feature type="compositionally biased region" description="Acidic residues" evidence="1">
    <location>
        <begin position="448"/>
        <end position="463"/>
    </location>
</feature>
<accession>A0A067QHS0</accession>
<feature type="compositionally biased region" description="Polar residues" evidence="1">
    <location>
        <begin position="1"/>
        <end position="23"/>
    </location>
</feature>
<feature type="region of interest" description="Disordered" evidence="1">
    <location>
        <begin position="1"/>
        <end position="32"/>
    </location>
</feature>
<feature type="compositionally biased region" description="Low complexity" evidence="1">
    <location>
        <begin position="277"/>
        <end position="291"/>
    </location>
</feature>
<evidence type="ECO:0000313" key="3">
    <source>
        <dbReference type="Proteomes" id="UP000027265"/>
    </source>
</evidence>
<organism evidence="2 3">
    <name type="scientific">Jaapia argillacea MUCL 33604</name>
    <dbReference type="NCBI Taxonomy" id="933084"/>
    <lineage>
        <taxon>Eukaryota</taxon>
        <taxon>Fungi</taxon>
        <taxon>Dikarya</taxon>
        <taxon>Basidiomycota</taxon>
        <taxon>Agaricomycotina</taxon>
        <taxon>Agaricomycetes</taxon>
        <taxon>Agaricomycetidae</taxon>
        <taxon>Jaapiales</taxon>
        <taxon>Jaapiaceae</taxon>
        <taxon>Jaapia</taxon>
    </lineage>
</organism>
<feature type="compositionally biased region" description="Pro residues" evidence="1">
    <location>
        <begin position="641"/>
        <end position="650"/>
    </location>
</feature>
<feature type="compositionally biased region" description="Polar residues" evidence="1">
    <location>
        <begin position="292"/>
        <end position="317"/>
    </location>
</feature>
<name>A0A067QHS0_9AGAM</name>
<feature type="region of interest" description="Disordered" evidence="1">
    <location>
        <begin position="431"/>
        <end position="535"/>
    </location>
</feature>
<feature type="compositionally biased region" description="Polar residues" evidence="1">
    <location>
        <begin position="965"/>
        <end position="974"/>
    </location>
</feature>
<feature type="compositionally biased region" description="Low complexity" evidence="1">
    <location>
        <begin position="687"/>
        <end position="696"/>
    </location>
</feature>
<reference evidence="3" key="1">
    <citation type="journal article" date="2014" name="Proc. Natl. Acad. Sci. U.S.A.">
        <title>Extensive sampling of basidiomycete genomes demonstrates inadequacy of the white-rot/brown-rot paradigm for wood decay fungi.</title>
        <authorList>
            <person name="Riley R."/>
            <person name="Salamov A.A."/>
            <person name="Brown D.W."/>
            <person name="Nagy L.G."/>
            <person name="Floudas D."/>
            <person name="Held B.W."/>
            <person name="Levasseur A."/>
            <person name="Lombard V."/>
            <person name="Morin E."/>
            <person name="Otillar R."/>
            <person name="Lindquist E.A."/>
            <person name="Sun H."/>
            <person name="LaButti K.M."/>
            <person name="Schmutz J."/>
            <person name="Jabbour D."/>
            <person name="Luo H."/>
            <person name="Baker S.E."/>
            <person name="Pisabarro A.G."/>
            <person name="Walton J.D."/>
            <person name="Blanchette R.A."/>
            <person name="Henrissat B."/>
            <person name="Martin F."/>
            <person name="Cullen D."/>
            <person name="Hibbett D.S."/>
            <person name="Grigoriev I.V."/>
        </authorList>
    </citation>
    <scope>NUCLEOTIDE SEQUENCE [LARGE SCALE GENOMIC DNA]</scope>
    <source>
        <strain evidence="3">MUCL 33604</strain>
    </source>
</reference>
<feature type="compositionally biased region" description="Basic and acidic residues" evidence="1">
    <location>
        <begin position="716"/>
        <end position="731"/>
    </location>
</feature>
<feature type="compositionally biased region" description="Basic residues" evidence="1">
    <location>
        <begin position="1025"/>
        <end position="1034"/>
    </location>
</feature>
<gene>
    <name evidence="2" type="ORF">JAAARDRAFT_75623</name>
</gene>
<feature type="compositionally biased region" description="Low complexity" evidence="1">
    <location>
        <begin position="618"/>
        <end position="633"/>
    </location>
</feature>
<feature type="compositionally biased region" description="Basic and acidic residues" evidence="1">
    <location>
        <begin position="975"/>
        <end position="986"/>
    </location>
</feature>
<feature type="region of interest" description="Disordered" evidence="1">
    <location>
        <begin position="778"/>
        <end position="1223"/>
    </location>
</feature>
<feature type="compositionally biased region" description="Pro residues" evidence="1">
    <location>
        <begin position="1149"/>
        <end position="1176"/>
    </location>
</feature>
<feature type="compositionally biased region" description="Low complexity" evidence="1">
    <location>
        <begin position="808"/>
        <end position="821"/>
    </location>
</feature>
<feature type="compositionally biased region" description="Basic residues" evidence="1">
    <location>
        <begin position="1115"/>
        <end position="1126"/>
    </location>
</feature>
<feature type="compositionally biased region" description="Polar residues" evidence="1">
    <location>
        <begin position="1254"/>
        <end position="1278"/>
    </location>
</feature>
<protein>
    <submittedName>
        <fullName evidence="2">Uncharacterized protein</fullName>
    </submittedName>
</protein>
<feature type="region of interest" description="Disordered" evidence="1">
    <location>
        <begin position="1235"/>
        <end position="1367"/>
    </location>
</feature>
<proteinExistence type="predicted"/>
<feature type="compositionally biased region" description="Low complexity" evidence="1">
    <location>
        <begin position="1051"/>
        <end position="1064"/>
    </location>
</feature>
<feature type="compositionally biased region" description="Acidic residues" evidence="1">
    <location>
        <begin position="488"/>
        <end position="511"/>
    </location>
</feature>
<dbReference type="OrthoDB" id="2526154at2759"/>
<evidence type="ECO:0000256" key="1">
    <source>
        <dbReference type="SAM" id="MobiDB-lite"/>
    </source>
</evidence>
<dbReference type="Proteomes" id="UP000027265">
    <property type="component" value="Unassembled WGS sequence"/>
</dbReference>
<feature type="compositionally biased region" description="Acidic residues" evidence="1">
    <location>
        <begin position="732"/>
        <end position="756"/>
    </location>
</feature>
<feature type="region of interest" description="Disordered" evidence="1">
    <location>
        <begin position="75"/>
        <end position="102"/>
    </location>
</feature>
<feature type="compositionally biased region" description="Low complexity" evidence="1">
    <location>
        <begin position="856"/>
        <end position="874"/>
    </location>
</feature>
<feature type="compositionally biased region" description="Basic and acidic residues" evidence="1">
    <location>
        <begin position="999"/>
        <end position="1011"/>
    </location>
</feature>
<feature type="compositionally biased region" description="Low complexity" evidence="1">
    <location>
        <begin position="1197"/>
        <end position="1209"/>
    </location>
</feature>
<feature type="region of interest" description="Disordered" evidence="1">
    <location>
        <begin position="233"/>
        <end position="326"/>
    </location>
</feature>
<feature type="region of interest" description="Disordered" evidence="1">
    <location>
        <begin position="610"/>
        <end position="762"/>
    </location>
</feature>
<sequence>MTPTTRTSRSNSLPRDSSIQSPTWAPPRAPLPPHRLAKIANALGVSMPLPAGYTSSSYGAPSPINLSTSPISLFPDPHQHLLRRSPTPSAASTSYTTYSSTPTPQSKFLLHVVPPLHLPHDSTDNENGNDFGDLAPPPSSASGYHTQFRRGTLVPVCPTLQAQLGVIAKEYALPSTAGMILYLVSSTPSPSPGALTPKDPSDGFDEPGPRISEEIWSIVWARVLRAEREENARSYASGGNGTPPGGSSSNLRPLMTPLRVETPQPAFPYPPTPSPSTPSSASDPRSKSSLANGNTPSSNTSRSYSLNEPDTPASSIPTDRDSPSLDLALPGLTSPSLIPILAKVEFDIDRRKAAGWYDAWVRSRRANKGWRSGSEAEVTNGSGGRELELVRKEIRRGASPAFLIEDEDKEREKQRLLLEAEAELERVLGLDVEIALEPEPEPEHGLEDEFDHDNEDEQDEEATDGALGVGDGYAPLSESEEPSGGHDEGEEEPGSSFEDELDQFDPEEFDEPTARLSYSSPALAETKDPLQDVFGSDGEAWADIHAELQASAPSPHVPSNPNIVELSLDAAALSSHPDDLHLDEEELMTPGDDVQDVEQLWDQHMRPRLSVAIPTSPPSTSSAGRRTSSPRTAGTIRRHIPPPLQIPPIPSGSGADLSIPITTPLPTADSTRLAYLYSDGTPTPSTEDPGSSGSSKEGSREPSRERGVEVGNESAEFARMRSPADEKREGVVYEDLELGLDLSELDGGDEEYDENDPNDRRRSQYLMKAKLDEIEKALASLSPRRLPSELAEDTYDPPERSSSLTARSVSLAPPGGLSPPRLGRDRSQTVTAPTEAAPGAQWPAVPFSAISTHDGSAPSSAPPTSGSSSEPSVPRLTVNGISRDLPTSPYSPPTRPPGMSESQLRKRELDEQGVAYHVGPPPSIPAQRNDDGSPILPLSPDPFGRYPSAESVAIVGHRYSEDRQSLASSNSQYSTEREGSPFDPTRRTPSSRFSADSTTIHEKQPVEEKKIPPKVTTAPLVSVKGLKKLWRKTNKTSISQQQQAPPPQIPQPQQQQSRQQYQQQQHERSASTSGSGRISPQPPLNSSQHPPPAPPTRTTSLSPPPHPTPAGQAHHQPHQHHQHHHRQEASLANLHFDQESPYPFRRASPIPPPPSRPPPIPPPTTSSPVHPSPPLPSATLPPEKGGTRKSILKSWKSNSNVSQNGSNSNGDSATAGDAGRKRRPSVLGLAAGLIRGSTDIPPSPILPDHLANANRGNRQSQASAAVNGSRPSLSQPRQSYDRSGRPSYDTSGRPSYDTSGRPSYETSGRPSHETTASSSSYRPSGSEDEDHDGQSFDTSEFEMVSPEMGPTGLRYPYTDMDHQERPL</sequence>
<feature type="compositionally biased region" description="Low complexity" evidence="1">
    <location>
        <begin position="85"/>
        <end position="102"/>
    </location>
</feature>
<dbReference type="EMBL" id="KL197710">
    <property type="protein sequence ID" value="KDQ63057.1"/>
    <property type="molecule type" value="Genomic_DNA"/>
</dbReference>
<feature type="compositionally biased region" description="Polar residues" evidence="1">
    <location>
        <begin position="1288"/>
        <end position="1323"/>
    </location>
</feature>
<feature type="compositionally biased region" description="Basic and acidic residues" evidence="1">
    <location>
        <begin position="697"/>
        <end position="708"/>
    </location>
</feature>
<feature type="compositionally biased region" description="Pro residues" evidence="1">
    <location>
        <begin position="265"/>
        <end position="276"/>
    </location>
</feature>
<keyword evidence="3" id="KW-1185">Reference proteome</keyword>
<feature type="compositionally biased region" description="Polar residues" evidence="1">
    <location>
        <begin position="660"/>
        <end position="670"/>
    </location>
</feature>
<feature type="compositionally biased region" description="Polar residues" evidence="1">
    <location>
        <begin position="987"/>
        <end position="998"/>
    </location>
</feature>